<dbReference type="PANTHER" id="PTHR30164:SF2">
    <property type="entry name" value="PROTEIN MTFA"/>
    <property type="match status" value="1"/>
</dbReference>
<dbReference type="Gene3D" id="1.10.472.150">
    <property type="entry name" value="Glucose-regulated metallo-peptidase M90, N-terminal domain"/>
    <property type="match status" value="1"/>
</dbReference>
<dbReference type="CDD" id="cd20170">
    <property type="entry name" value="Peptidase_M90-like"/>
    <property type="match status" value="1"/>
</dbReference>
<proteinExistence type="predicted"/>
<dbReference type="STRING" id="1279009.ADICEAN_00647"/>
<keyword evidence="2" id="KW-1185">Reference proteome</keyword>
<dbReference type="GO" id="GO:0005829">
    <property type="term" value="C:cytosol"/>
    <property type="evidence" value="ECO:0007669"/>
    <property type="project" value="TreeGrafter"/>
</dbReference>
<reference evidence="1 2" key="1">
    <citation type="journal article" date="2013" name="Genome Announc.">
        <title>Draft Genome Sequence of Cesiribacter andamanensis Strain AMV16T, Isolated from a Soil Sample from a Mud Volcano in the Andaman Islands, India.</title>
        <authorList>
            <person name="Shivaji S."/>
            <person name="Ara S."/>
            <person name="Begum Z."/>
            <person name="Srinivas T.N."/>
            <person name="Singh A."/>
            <person name="Kumar Pinnaka A."/>
        </authorList>
    </citation>
    <scope>NUCLEOTIDE SEQUENCE [LARGE SCALE GENOMIC DNA]</scope>
    <source>
        <strain evidence="1 2">AMV16</strain>
    </source>
</reference>
<comment type="caution">
    <text evidence="1">The sequence shown here is derived from an EMBL/GenBank/DDBJ whole genome shotgun (WGS) entry which is preliminary data.</text>
</comment>
<dbReference type="GO" id="GO:0008237">
    <property type="term" value="F:metallopeptidase activity"/>
    <property type="evidence" value="ECO:0007669"/>
    <property type="project" value="InterPro"/>
</dbReference>
<dbReference type="Pfam" id="PF06167">
    <property type="entry name" value="Peptidase_M90"/>
    <property type="match status" value="1"/>
</dbReference>
<dbReference type="InterPro" id="IPR024079">
    <property type="entry name" value="MetalloPept_cat_dom_sf"/>
</dbReference>
<evidence type="ECO:0000313" key="1">
    <source>
        <dbReference type="EMBL" id="EMR04239.1"/>
    </source>
</evidence>
<dbReference type="GO" id="GO:0004177">
    <property type="term" value="F:aminopeptidase activity"/>
    <property type="evidence" value="ECO:0007669"/>
    <property type="project" value="TreeGrafter"/>
</dbReference>
<dbReference type="eggNOG" id="COG3228">
    <property type="taxonomic scope" value="Bacteria"/>
</dbReference>
<dbReference type="EMBL" id="AODQ01000009">
    <property type="protein sequence ID" value="EMR04239.1"/>
    <property type="molecule type" value="Genomic_DNA"/>
</dbReference>
<name>M7P0X9_9BACT</name>
<dbReference type="PANTHER" id="PTHR30164">
    <property type="entry name" value="MTFA PEPTIDASE"/>
    <property type="match status" value="1"/>
</dbReference>
<protein>
    <submittedName>
        <fullName evidence="1">Mlc titration factor A</fullName>
    </submittedName>
</protein>
<dbReference type="SUPFAM" id="SSF55486">
    <property type="entry name" value="Metalloproteases ('zincins'), catalytic domain"/>
    <property type="match status" value="1"/>
</dbReference>
<dbReference type="AlphaFoldDB" id="M7P0X9"/>
<dbReference type="InterPro" id="IPR010384">
    <property type="entry name" value="MtfA_fam"/>
</dbReference>
<sequence>MGILLLLAVGGISFMAWVLSRQDAPAVLPLKPAYRRLLQQHSLYYQQLSPYNQKRFEKRVQQFINLKRFVPRNMPQVTAEMKVLIAASAVQLTFGLPNVYLRHFKTILVYPDNYYSTISKRYHKGEVNPWYGIIVLSWKAFVEGLADPGDSLNLGLHEMAHALRLENVVRNDEHSFLKPHILKQWTDESQLERQKIGEGQSHFFRQYAALDDEEFFAIAVENFFERPQQFWQELPHLYRTLSLLLNQDPLLVVKE</sequence>
<accession>M7P0X9</accession>
<dbReference type="Gene3D" id="3.40.390.10">
    <property type="entry name" value="Collagenase (Catalytic Domain)"/>
    <property type="match status" value="1"/>
</dbReference>
<dbReference type="InterPro" id="IPR042252">
    <property type="entry name" value="MtfA_N"/>
</dbReference>
<evidence type="ECO:0000313" key="2">
    <source>
        <dbReference type="Proteomes" id="UP000011910"/>
    </source>
</evidence>
<organism evidence="1 2">
    <name type="scientific">Cesiribacter andamanensis AMV16</name>
    <dbReference type="NCBI Taxonomy" id="1279009"/>
    <lineage>
        <taxon>Bacteria</taxon>
        <taxon>Pseudomonadati</taxon>
        <taxon>Bacteroidota</taxon>
        <taxon>Cytophagia</taxon>
        <taxon>Cytophagales</taxon>
        <taxon>Cesiribacteraceae</taxon>
        <taxon>Cesiribacter</taxon>
    </lineage>
</organism>
<dbReference type="Proteomes" id="UP000011910">
    <property type="component" value="Unassembled WGS sequence"/>
</dbReference>
<gene>
    <name evidence="1" type="primary">mtfA_1</name>
    <name evidence="1" type="ORF">ADICEAN_00647</name>
</gene>